<name>A0A9J7BPQ2_9BACT</name>
<evidence type="ECO:0000313" key="3">
    <source>
        <dbReference type="Proteomes" id="UP001059380"/>
    </source>
</evidence>
<dbReference type="KEGG" id="orp:MOP44_01845"/>
<sequence>MSIAQTLLAEFEQQAPVTRRFLERLPEDKLTWKPHPKSMTAGQLALHLALVPSAVARFVQNNPAQAPEFKVPQPATVAEILKTLESSVQAVREILHGFDDAAMNELWRMESGGREVLAMPREQFLRNVMLNHWYQHRGQFCVYLRLLDIPVPSSWGPSADEKPVSMEQGEPVAV</sequence>
<dbReference type="AlphaFoldDB" id="A0A9J7BPQ2"/>
<dbReference type="EMBL" id="CP093313">
    <property type="protein sequence ID" value="UWZ84688.1"/>
    <property type="molecule type" value="Genomic_DNA"/>
</dbReference>
<reference evidence="2" key="1">
    <citation type="submission" date="2021-04" db="EMBL/GenBank/DDBJ databases">
        <title>Phylogenetic analysis of Acidobacteriaceae.</title>
        <authorList>
            <person name="Qiu L."/>
            <person name="Zhang Q."/>
        </authorList>
    </citation>
    <scope>NUCLEOTIDE SEQUENCE</scope>
    <source>
        <strain evidence="2">DSM 25168</strain>
    </source>
</reference>
<evidence type="ECO:0000259" key="1">
    <source>
        <dbReference type="Pfam" id="PF12867"/>
    </source>
</evidence>
<organism evidence="2 3">
    <name type="scientific">Occallatibacter riparius</name>
    <dbReference type="NCBI Taxonomy" id="1002689"/>
    <lineage>
        <taxon>Bacteria</taxon>
        <taxon>Pseudomonadati</taxon>
        <taxon>Acidobacteriota</taxon>
        <taxon>Terriglobia</taxon>
        <taxon>Terriglobales</taxon>
        <taxon>Acidobacteriaceae</taxon>
        <taxon>Occallatibacter</taxon>
    </lineage>
</organism>
<evidence type="ECO:0000313" key="2">
    <source>
        <dbReference type="EMBL" id="UWZ84688.1"/>
    </source>
</evidence>
<dbReference type="Gene3D" id="1.20.120.450">
    <property type="entry name" value="dinb family like domain"/>
    <property type="match status" value="1"/>
</dbReference>
<dbReference type="RefSeq" id="WP_260794194.1">
    <property type="nucleotide sequence ID" value="NZ_CP093313.1"/>
</dbReference>
<accession>A0A9J7BPQ2</accession>
<dbReference type="InterPro" id="IPR034660">
    <property type="entry name" value="DinB/YfiT-like"/>
</dbReference>
<dbReference type="Proteomes" id="UP001059380">
    <property type="component" value="Chromosome"/>
</dbReference>
<dbReference type="SUPFAM" id="SSF109854">
    <property type="entry name" value="DinB/YfiT-like putative metalloenzymes"/>
    <property type="match status" value="1"/>
</dbReference>
<feature type="domain" description="DinB-like" evidence="1">
    <location>
        <begin position="11"/>
        <end position="139"/>
    </location>
</feature>
<proteinExistence type="predicted"/>
<dbReference type="Pfam" id="PF12867">
    <property type="entry name" value="DinB_2"/>
    <property type="match status" value="1"/>
</dbReference>
<gene>
    <name evidence="2" type="ORF">MOP44_01845</name>
</gene>
<keyword evidence="3" id="KW-1185">Reference proteome</keyword>
<protein>
    <submittedName>
        <fullName evidence="2">DinB family protein</fullName>
    </submittedName>
</protein>
<dbReference type="InterPro" id="IPR024775">
    <property type="entry name" value="DinB-like"/>
</dbReference>